<dbReference type="Proteomes" id="UP000653305">
    <property type="component" value="Unassembled WGS sequence"/>
</dbReference>
<accession>A0A830BCG4</accession>
<evidence type="ECO:0000313" key="1">
    <source>
        <dbReference type="EMBL" id="GFP81695.1"/>
    </source>
</evidence>
<dbReference type="AlphaFoldDB" id="A0A830BCG4"/>
<dbReference type="EMBL" id="BMAC01000033">
    <property type="protein sequence ID" value="GFP81695.1"/>
    <property type="molecule type" value="Genomic_DNA"/>
</dbReference>
<comment type="caution">
    <text evidence="1">The sequence shown here is derived from an EMBL/GenBank/DDBJ whole genome shotgun (WGS) entry which is preliminary data.</text>
</comment>
<gene>
    <name evidence="1" type="ORF">PHJA_000312800</name>
</gene>
<organism evidence="1 2">
    <name type="scientific">Phtheirospermum japonicum</name>
    <dbReference type="NCBI Taxonomy" id="374723"/>
    <lineage>
        <taxon>Eukaryota</taxon>
        <taxon>Viridiplantae</taxon>
        <taxon>Streptophyta</taxon>
        <taxon>Embryophyta</taxon>
        <taxon>Tracheophyta</taxon>
        <taxon>Spermatophyta</taxon>
        <taxon>Magnoliopsida</taxon>
        <taxon>eudicotyledons</taxon>
        <taxon>Gunneridae</taxon>
        <taxon>Pentapetalae</taxon>
        <taxon>asterids</taxon>
        <taxon>lamiids</taxon>
        <taxon>Lamiales</taxon>
        <taxon>Orobanchaceae</taxon>
        <taxon>Orobanchaceae incertae sedis</taxon>
        <taxon>Phtheirospermum</taxon>
    </lineage>
</organism>
<reference evidence="1" key="1">
    <citation type="submission" date="2020-07" db="EMBL/GenBank/DDBJ databases">
        <title>Ethylene signaling mediates host invasion by parasitic plants.</title>
        <authorList>
            <person name="Yoshida S."/>
        </authorList>
    </citation>
    <scope>NUCLEOTIDE SEQUENCE</scope>
    <source>
        <strain evidence="1">Okayama</strain>
    </source>
</reference>
<protein>
    <submittedName>
        <fullName evidence="1">Uncharacterized protein</fullName>
    </submittedName>
</protein>
<proteinExistence type="predicted"/>
<name>A0A830BCG4_9LAMI</name>
<evidence type="ECO:0000313" key="2">
    <source>
        <dbReference type="Proteomes" id="UP000653305"/>
    </source>
</evidence>
<keyword evidence="2" id="KW-1185">Reference proteome</keyword>
<sequence length="113" mass="12643">MVKVTNGDGDEWAATDKLPLFTHIDGLRMRESIKVQLASASRCDDWDSNYLGSRGSILIGGFNFESGWMGLLILDSIRWCLGRVDLELGCTISGLESTKMLVWAWFQPAFCFC</sequence>